<accession>A0A6I9RYF8</accession>
<dbReference type="GO" id="GO:0005634">
    <property type="term" value="C:nucleus"/>
    <property type="evidence" value="ECO:0007669"/>
    <property type="project" value="UniProtKB-SubCell"/>
</dbReference>
<comment type="similarity">
    <text evidence="2">Belongs to the bZIP family.</text>
</comment>
<feature type="region of interest" description="Disordered" evidence="9">
    <location>
        <begin position="233"/>
        <end position="338"/>
    </location>
</feature>
<dbReference type="PROSITE" id="PS50217">
    <property type="entry name" value="BZIP"/>
    <property type="match status" value="1"/>
</dbReference>
<reference evidence="12 13" key="1">
    <citation type="submission" date="2025-04" db="UniProtKB">
        <authorList>
            <consortium name="RefSeq"/>
        </authorList>
    </citation>
    <scope>IDENTIFICATION</scope>
</reference>
<protein>
    <submittedName>
        <fullName evidence="12 13">Transcription factor RF2a</fullName>
    </submittedName>
</protein>
<dbReference type="Proteomes" id="UP000504607">
    <property type="component" value="Chromosome 11"/>
</dbReference>
<feature type="compositionally biased region" description="Polar residues" evidence="9">
    <location>
        <begin position="109"/>
        <end position="121"/>
    </location>
</feature>
<feature type="compositionally biased region" description="Low complexity" evidence="9">
    <location>
        <begin position="495"/>
        <end position="511"/>
    </location>
</feature>
<evidence type="ECO:0000313" key="13">
    <source>
        <dbReference type="RefSeq" id="XP_029123054.1"/>
    </source>
</evidence>
<dbReference type="OrthoDB" id="1435597at2759"/>
<evidence type="ECO:0000256" key="8">
    <source>
        <dbReference type="SAM" id="Coils"/>
    </source>
</evidence>
<dbReference type="PANTHER" id="PTHR13690">
    <property type="entry name" value="TRANSCRIPTION FACTOR POSF21-RELATED"/>
    <property type="match status" value="1"/>
</dbReference>
<evidence type="ECO:0000256" key="7">
    <source>
        <dbReference type="ARBA" id="ARBA00054342"/>
    </source>
</evidence>
<feature type="compositionally biased region" description="Polar residues" evidence="9">
    <location>
        <begin position="324"/>
        <end position="338"/>
    </location>
</feature>
<comment type="function">
    <text evidence="7">Transcription factor probably involved in vascular development and shoot tissue organization. Binds to the DNA sequence 5'-CCGAGTGTGCCCCTGG-3' present in the promoter region Box II of the phloem-specific rice tungro bacilliform virus (RTBV) promoter. May regulate tissue-specific expression of the RTBV promoter and virus replication.</text>
</comment>
<feature type="coiled-coil region" evidence="8">
    <location>
        <begin position="392"/>
        <end position="426"/>
    </location>
</feature>
<dbReference type="CDD" id="cd14703">
    <property type="entry name" value="bZIP_plant_RF2"/>
    <property type="match status" value="1"/>
</dbReference>
<dbReference type="GO" id="GO:0003700">
    <property type="term" value="F:DNA-binding transcription factor activity"/>
    <property type="evidence" value="ECO:0007669"/>
    <property type="project" value="InterPro"/>
</dbReference>
<feature type="domain" description="BZIP" evidence="10">
    <location>
        <begin position="374"/>
        <end position="437"/>
    </location>
</feature>
<keyword evidence="6" id="KW-0539">Nucleus</keyword>
<feature type="region of interest" description="Disordered" evidence="9">
    <location>
        <begin position="495"/>
        <end position="522"/>
    </location>
</feature>
<dbReference type="SMART" id="SM00338">
    <property type="entry name" value="BRLZ"/>
    <property type="match status" value="1"/>
</dbReference>
<evidence type="ECO:0000313" key="11">
    <source>
        <dbReference type="Proteomes" id="UP000504607"/>
    </source>
</evidence>
<feature type="compositionally biased region" description="Polar residues" evidence="9">
    <location>
        <begin position="249"/>
        <end position="272"/>
    </location>
</feature>
<evidence type="ECO:0000256" key="3">
    <source>
        <dbReference type="ARBA" id="ARBA00023015"/>
    </source>
</evidence>
<gene>
    <name evidence="12 13" type="primary">LOC105054182</name>
</gene>
<organism evidence="11 12">
    <name type="scientific">Elaeis guineensis var. tenera</name>
    <name type="common">Oil palm</name>
    <dbReference type="NCBI Taxonomy" id="51953"/>
    <lineage>
        <taxon>Eukaryota</taxon>
        <taxon>Viridiplantae</taxon>
        <taxon>Streptophyta</taxon>
        <taxon>Embryophyta</taxon>
        <taxon>Tracheophyta</taxon>
        <taxon>Spermatophyta</taxon>
        <taxon>Magnoliopsida</taxon>
        <taxon>Liliopsida</taxon>
        <taxon>Arecaceae</taxon>
        <taxon>Arecoideae</taxon>
        <taxon>Cocoseae</taxon>
        <taxon>Elaeidinae</taxon>
        <taxon>Elaeis</taxon>
    </lineage>
</organism>
<dbReference type="PANTHER" id="PTHR13690:SF80">
    <property type="entry name" value="BZIP TRANSCRIPTION FACTOR FAMILY PROTEIN-RELATED"/>
    <property type="match status" value="1"/>
</dbReference>
<comment type="subcellular location">
    <subcellularLocation>
        <location evidence="1">Nucleus</location>
    </subcellularLocation>
</comment>
<proteinExistence type="inferred from homology"/>
<evidence type="ECO:0000256" key="2">
    <source>
        <dbReference type="ARBA" id="ARBA00007163"/>
    </source>
</evidence>
<keyword evidence="4" id="KW-0238">DNA-binding</keyword>
<dbReference type="KEGG" id="egu:105054182"/>
<evidence type="ECO:0000256" key="4">
    <source>
        <dbReference type="ARBA" id="ARBA00023125"/>
    </source>
</evidence>
<dbReference type="FunFam" id="1.20.5.170:FF:000009">
    <property type="entry name" value="probable transcription factor PosF21"/>
    <property type="match status" value="1"/>
</dbReference>
<feature type="region of interest" description="Disordered" evidence="9">
    <location>
        <begin position="1"/>
        <end position="187"/>
    </location>
</feature>
<keyword evidence="8" id="KW-0175">Coiled coil</keyword>
<dbReference type="RefSeq" id="XP_029123054.1">
    <property type="nucleotide sequence ID" value="XM_029267221.1"/>
</dbReference>
<dbReference type="InterPro" id="IPR046347">
    <property type="entry name" value="bZIP_sf"/>
</dbReference>
<evidence type="ECO:0000313" key="12">
    <source>
        <dbReference type="RefSeq" id="XP_010933933.1"/>
    </source>
</evidence>
<keyword evidence="5" id="KW-0804">Transcription</keyword>
<keyword evidence="3" id="KW-0805">Transcription regulation</keyword>
<evidence type="ECO:0000256" key="6">
    <source>
        <dbReference type="ARBA" id="ARBA00023242"/>
    </source>
</evidence>
<dbReference type="InterPro" id="IPR004827">
    <property type="entry name" value="bZIP"/>
</dbReference>
<dbReference type="AlphaFoldDB" id="A0A6I9RYF8"/>
<keyword evidence="11" id="KW-1185">Reference proteome</keyword>
<name>A0A6I9RYF8_ELAGV</name>
<dbReference type="SUPFAM" id="SSF57959">
    <property type="entry name" value="Leucine zipper domain"/>
    <property type="match status" value="1"/>
</dbReference>
<dbReference type="InterPro" id="IPR044759">
    <property type="entry name" value="bZIP_RF2"/>
</dbReference>
<sequence length="522" mass="56292">MEDAARNDLMRQFYRNPSLSVSKAPQNPSEGPQIGGPYRHFGPAFSPESGRRPGIPPASPFSHFPPSAARSPPSLATGGPVHHSRSLSQPAFFSLDSLPPLSPPPCRDSTPTTSLSDSVSADVSMEDHDASSLSPPLPPKAGGASRAAGAGLPPRKAHRRSQSEIPFAFFPSSPPPPAAQLPPASAPLQLVKLESDWDRGLDGMNAAGVCEKKVEADSGDDLFNAYLNLESLDTLNSSEDKRGDLDSGASGTKTNGADSSENEAESSMNHSPSVKKKEGAKRSAAGDPGPIGTTTRHCRSLSMDSFMGKLNFGEESPKMPPSSGFLQAAQTPRANSKDGASNVFSLEFGNGEFSPVEMKKIMANDKLSEMALMDPKRVKRILANRQSAARSKERKMKYIAELERKVQTLQTEATTLSAQLTLLQRDSVGLTSQNNELKFRLQAMEQQAQLRDALNEALTAEVQRLKLATGELVDGHASNSLNQQRPINPLMFRRQQQQPAQHPLYQLQQQQNSAGMNHESKK</sequence>
<feature type="compositionally biased region" description="Low complexity" evidence="9">
    <location>
        <begin position="140"/>
        <end position="154"/>
    </location>
</feature>
<evidence type="ECO:0000256" key="9">
    <source>
        <dbReference type="SAM" id="MobiDB-lite"/>
    </source>
</evidence>
<evidence type="ECO:0000256" key="1">
    <source>
        <dbReference type="ARBA" id="ARBA00004123"/>
    </source>
</evidence>
<dbReference type="GeneID" id="105054182"/>
<feature type="compositionally biased region" description="Low complexity" evidence="9">
    <location>
        <begin position="60"/>
        <end position="74"/>
    </location>
</feature>
<evidence type="ECO:0000259" key="10">
    <source>
        <dbReference type="PROSITE" id="PS50217"/>
    </source>
</evidence>
<evidence type="ECO:0000256" key="5">
    <source>
        <dbReference type="ARBA" id="ARBA00023163"/>
    </source>
</evidence>
<feature type="compositionally biased region" description="Polar residues" evidence="9">
    <location>
        <begin position="15"/>
        <end position="30"/>
    </location>
</feature>
<dbReference type="RefSeq" id="XP_010933933.1">
    <property type="nucleotide sequence ID" value="XM_010935631.3"/>
</dbReference>
<dbReference type="GO" id="GO:0003677">
    <property type="term" value="F:DNA binding"/>
    <property type="evidence" value="ECO:0007669"/>
    <property type="project" value="UniProtKB-KW"/>
</dbReference>
<dbReference type="Gene3D" id="1.20.5.170">
    <property type="match status" value="1"/>
</dbReference>
<dbReference type="Pfam" id="PF00170">
    <property type="entry name" value="bZIP_1"/>
    <property type="match status" value="1"/>
</dbReference>